<organism evidence="2 3">
    <name type="scientific">Phialemonium thermophilum</name>
    <dbReference type="NCBI Taxonomy" id="223376"/>
    <lineage>
        <taxon>Eukaryota</taxon>
        <taxon>Fungi</taxon>
        <taxon>Dikarya</taxon>
        <taxon>Ascomycota</taxon>
        <taxon>Pezizomycotina</taxon>
        <taxon>Sordariomycetes</taxon>
        <taxon>Sordariomycetidae</taxon>
        <taxon>Cephalothecales</taxon>
        <taxon>Cephalothecaceae</taxon>
        <taxon>Phialemonium</taxon>
    </lineage>
</organism>
<feature type="region of interest" description="Disordered" evidence="1">
    <location>
        <begin position="69"/>
        <end position="91"/>
    </location>
</feature>
<gene>
    <name evidence="2" type="ORF">VTK73DRAFT_3721</name>
</gene>
<proteinExistence type="predicted"/>
<dbReference type="EMBL" id="JAZHXJ010002186">
    <property type="protein sequence ID" value="KAL1840589.1"/>
    <property type="molecule type" value="Genomic_DNA"/>
</dbReference>
<name>A0ABR3VFP2_9PEZI</name>
<evidence type="ECO:0000313" key="3">
    <source>
        <dbReference type="Proteomes" id="UP001586593"/>
    </source>
</evidence>
<sequence>MGGAQVAPGSTRRPRGPPGRPRHTRNHGAQHDGRVWGQRGPAERLVRRRGLELALRVRHLPAGAAAPVVGGARARPGHAGRRPAVRDLAGPGCSGRRRGMARLAAREEGRCGEAWRQGCPWGSEAVMGTGVAWLCTHTLYLRGGPAPWCCSPHAYVAVLLDSNGVGFLDHVWSARVDWDTPRDWWRWRELRSHQASFLRNVCCICLTSSIPHSRRFPLFLESRRGFMRQPGPLAMTVECLAVRTGLALKQPVQPPLSLASLLNHAEKQREMGYASGSFRNWEQSQ</sequence>
<dbReference type="Proteomes" id="UP001586593">
    <property type="component" value="Unassembled WGS sequence"/>
</dbReference>
<feature type="compositionally biased region" description="Basic residues" evidence="1">
    <location>
        <begin position="12"/>
        <end position="28"/>
    </location>
</feature>
<evidence type="ECO:0000313" key="2">
    <source>
        <dbReference type="EMBL" id="KAL1840589.1"/>
    </source>
</evidence>
<feature type="region of interest" description="Disordered" evidence="1">
    <location>
        <begin position="1"/>
        <end position="41"/>
    </location>
</feature>
<evidence type="ECO:0000256" key="1">
    <source>
        <dbReference type="SAM" id="MobiDB-lite"/>
    </source>
</evidence>
<protein>
    <submittedName>
        <fullName evidence="2">Uncharacterized protein</fullName>
    </submittedName>
</protein>
<reference evidence="2 3" key="1">
    <citation type="journal article" date="2024" name="Commun. Biol.">
        <title>Comparative genomic analysis of thermophilic fungi reveals convergent evolutionary adaptations and gene losses.</title>
        <authorList>
            <person name="Steindorff A.S."/>
            <person name="Aguilar-Pontes M.V."/>
            <person name="Robinson A.J."/>
            <person name="Andreopoulos B."/>
            <person name="LaButti K."/>
            <person name="Kuo A."/>
            <person name="Mondo S."/>
            <person name="Riley R."/>
            <person name="Otillar R."/>
            <person name="Haridas S."/>
            <person name="Lipzen A."/>
            <person name="Grimwood J."/>
            <person name="Schmutz J."/>
            <person name="Clum A."/>
            <person name="Reid I.D."/>
            <person name="Moisan M.C."/>
            <person name="Butler G."/>
            <person name="Nguyen T.T.M."/>
            <person name="Dewar K."/>
            <person name="Conant G."/>
            <person name="Drula E."/>
            <person name="Henrissat B."/>
            <person name="Hansel C."/>
            <person name="Singer S."/>
            <person name="Hutchinson M.I."/>
            <person name="de Vries R.P."/>
            <person name="Natvig D.O."/>
            <person name="Powell A.J."/>
            <person name="Tsang A."/>
            <person name="Grigoriev I.V."/>
        </authorList>
    </citation>
    <scope>NUCLEOTIDE SEQUENCE [LARGE SCALE GENOMIC DNA]</scope>
    <source>
        <strain evidence="2 3">ATCC 24622</strain>
    </source>
</reference>
<comment type="caution">
    <text evidence="2">The sequence shown here is derived from an EMBL/GenBank/DDBJ whole genome shotgun (WGS) entry which is preliminary data.</text>
</comment>
<accession>A0ABR3VFP2</accession>
<keyword evidence="3" id="KW-1185">Reference proteome</keyword>